<keyword evidence="1" id="KW-0175">Coiled coil</keyword>
<name>A0A6C0HZA4_9ZZZZ</name>
<evidence type="ECO:0000313" key="3">
    <source>
        <dbReference type="EMBL" id="QHT85889.1"/>
    </source>
</evidence>
<evidence type="ECO:0000256" key="1">
    <source>
        <dbReference type="SAM" id="Coils"/>
    </source>
</evidence>
<dbReference type="AlphaFoldDB" id="A0A6C0HZA4"/>
<dbReference type="InterPro" id="IPR036465">
    <property type="entry name" value="vWFA_dom_sf"/>
</dbReference>
<dbReference type="SUPFAM" id="SSF53300">
    <property type="entry name" value="vWA-like"/>
    <property type="match status" value="1"/>
</dbReference>
<feature type="domain" description="VWFA" evidence="2">
    <location>
        <begin position="52"/>
        <end position="233"/>
    </location>
</feature>
<proteinExistence type="predicted"/>
<dbReference type="Gene3D" id="3.40.50.410">
    <property type="entry name" value="von Willebrand factor, type A domain"/>
    <property type="match status" value="1"/>
</dbReference>
<reference evidence="3" key="1">
    <citation type="journal article" date="2020" name="Nature">
        <title>Giant virus diversity and host interactions through global metagenomics.</title>
        <authorList>
            <person name="Schulz F."/>
            <person name="Roux S."/>
            <person name="Paez-Espino D."/>
            <person name="Jungbluth S."/>
            <person name="Walsh D.A."/>
            <person name="Denef V.J."/>
            <person name="McMahon K.D."/>
            <person name="Konstantinidis K.T."/>
            <person name="Eloe-Fadrosh E.A."/>
            <person name="Kyrpides N.C."/>
            <person name="Woyke T."/>
        </authorList>
    </citation>
    <scope>NUCLEOTIDE SEQUENCE</scope>
    <source>
        <strain evidence="3">GVMAG-M-3300023184-182</strain>
    </source>
</reference>
<accession>A0A6C0HZA4</accession>
<organism evidence="3">
    <name type="scientific">viral metagenome</name>
    <dbReference type="NCBI Taxonomy" id="1070528"/>
    <lineage>
        <taxon>unclassified sequences</taxon>
        <taxon>metagenomes</taxon>
        <taxon>organismal metagenomes</taxon>
    </lineage>
</organism>
<dbReference type="PROSITE" id="PS50234">
    <property type="entry name" value="VWFA"/>
    <property type="match status" value="1"/>
</dbReference>
<dbReference type="CDD" id="cd00198">
    <property type="entry name" value="vWFA"/>
    <property type="match status" value="1"/>
</dbReference>
<protein>
    <recommendedName>
        <fullName evidence="2">VWFA domain-containing protein</fullName>
    </recommendedName>
</protein>
<dbReference type="InterPro" id="IPR002035">
    <property type="entry name" value="VWF_A"/>
</dbReference>
<sequence>MSDIIAKSIVEFHTKTDGYKLLTQDKIFGVFFLEIAPTQMTSESQFVQSENDMSGSMSDQCNDARTKMQHLHLTLENIVNLFSKSADSANITLEITGFDDKIEDVIPATKIENDPDQVDKITKKIKSILRPRNLTNIEIALKDAQQKLAKSKTVGSKNLLFMTDGNITIGSKDIELLKAAVPKDSRNYFIGFGQDHDFRLLQNLASANSSGAYYYVDKIENAGLVFGEIIHSILYTALKNVIITTTNGEIYDFEKDEWTTKLTVPYLCGEANKQYHVRSSTPDTFEIEYSAEDVLTGNISMWSETRMPGLLNDEDDTEVEVDLRKYMYRQRTLELLADAAKMSRNIYATYDNKNEHQILMRNFRKELEEYAKEYSDQSDIDYMKQLCDDLYISEKTIHSDKSLLYTTARRNAQGRGGSYNITQVENYDDDEEDQENYEISRTSLNRTCTSSTQERVMRQCSDTSR</sequence>
<evidence type="ECO:0000259" key="2">
    <source>
        <dbReference type="PROSITE" id="PS50234"/>
    </source>
</evidence>
<feature type="coiled-coil region" evidence="1">
    <location>
        <begin position="353"/>
        <end position="380"/>
    </location>
</feature>
<dbReference type="Pfam" id="PF00092">
    <property type="entry name" value="VWA"/>
    <property type="match status" value="1"/>
</dbReference>
<dbReference type="EMBL" id="MN740050">
    <property type="protein sequence ID" value="QHT85889.1"/>
    <property type="molecule type" value="Genomic_DNA"/>
</dbReference>
<dbReference type="SMART" id="SM00327">
    <property type="entry name" value="VWA"/>
    <property type="match status" value="1"/>
</dbReference>